<feature type="transmembrane region" description="Helical" evidence="8">
    <location>
        <begin position="799"/>
        <end position="819"/>
    </location>
</feature>
<keyword evidence="11" id="KW-1185">Reference proteome</keyword>
<dbReference type="InterPro" id="IPR023299">
    <property type="entry name" value="ATPase_P-typ_cyto_dom_N"/>
</dbReference>
<dbReference type="PANTHER" id="PTHR42861">
    <property type="entry name" value="CALCIUM-TRANSPORTING ATPASE"/>
    <property type="match status" value="1"/>
</dbReference>
<evidence type="ECO:0000256" key="2">
    <source>
        <dbReference type="ARBA" id="ARBA00022692"/>
    </source>
</evidence>
<comment type="subcellular location">
    <subcellularLocation>
        <location evidence="1">Membrane</location>
        <topology evidence="1">Multi-pass membrane protein</topology>
    </subcellularLocation>
</comment>
<dbReference type="SUPFAM" id="SSF81665">
    <property type="entry name" value="Calcium ATPase, transmembrane domain M"/>
    <property type="match status" value="1"/>
</dbReference>
<dbReference type="NCBIfam" id="TIGR01494">
    <property type="entry name" value="ATPase_P-type"/>
    <property type="match status" value="3"/>
</dbReference>
<dbReference type="Gene3D" id="3.40.50.1000">
    <property type="entry name" value="HAD superfamily/HAD-like"/>
    <property type="match status" value="1"/>
</dbReference>
<dbReference type="InterPro" id="IPR044492">
    <property type="entry name" value="P_typ_ATPase_HD_dom"/>
</dbReference>
<dbReference type="PROSITE" id="PS00154">
    <property type="entry name" value="ATPASE_E1_E2"/>
    <property type="match status" value="1"/>
</dbReference>
<evidence type="ECO:0000256" key="1">
    <source>
        <dbReference type="ARBA" id="ARBA00004141"/>
    </source>
</evidence>
<evidence type="ECO:0000256" key="6">
    <source>
        <dbReference type="ARBA" id="ARBA00022989"/>
    </source>
</evidence>
<dbReference type="Pfam" id="PF00122">
    <property type="entry name" value="E1-E2_ATPase"/>
    <property type="match status" value="1"/>
</dbReference>
<dbReference type="InterPro" id="IPR004014">
    <property type="entry name" value="ATPase_P-typ_cation-transptr_N"/>
</dbReference>
<dbReference type="SFLD" id="SFLDS00003">
    <property type="entry name" value="Haloacid_Dehalogenase"/>
    <property type="match status" value="1"/>
</dbReference>
<reference evidence="10" key="1">
    <citation type="submission" date="2022-08" db="EMBL/GenBank/DDBJ databases">
        <title>Complete genome of Mycoplasma iguanae type strain 2327.</title>
        <authorList>
            <person name="Spergser J."/>
        </authorList>
    </citation>
    <scope>NUCLEOTIDE SEQUENCE</scope>
    <source>
        <strain evidence="10">2327</strain>
    </source>
</reference>
<dbReference type="PRINTS" id="PR00120">
    <property type="entry name" value="HATPASE"/>
</dbReference>
<evidence type="ECO:0000313" key="11">
    <source>
        <dbReference type="Proteomes" id="UP001059252"/>
    </source>
</evidence>
<evidence type="ECO:0000259" key="9">
    <source>
        <dbReference type="SMART" id="SM00831"/>
    </source>
</evidence>
<dbReference type="Gene3D" id="3.40.1110.10">
    <property type="entry name" value="Calcium-transporting ATPase, cytoplasmic domain N"/>
    <property type="match status" value="1"/>
</dbReference>
<dbReference type="Pfam" id="PF00690">
    <property type="entry name" value="Cation_ATPase_N"/>
    <property type="match status" value="1"/>
</dbReference>
<keyword evidence="7 8" id="KW-0472">Membrane</keyword>
<dbReference type="InterPro" id="IPR018303">
    <property type="entry name" value="ATPase_P-typ_P_site"/>
</dbReference>
<dbReference type="Gene3D" id="1.20.1110.10">
    <property type="entry name" value="Calcium-transporting ATPase, transmembrane domain"/>
    <property type="match status" value="1"/>
</dbReference>
<dbReference type="InterPro" id="IPR001757">
    <property type="entry name" value="P_typ_ATPase"/>
</dbReference>
<keyword evidence="6 8" id="KW-1133">Transmembrane helix</keyword>
<dbReference type="Gene3D" id="2.70.150.10">
    <property type="entry name" value="Calcium-transporting ATPase, cytoplasmic transduction domain A"/>
    <property type="match status" value="1"/>
</dbReference>
<gene>
    <name evidence="10" type="ORF">NV226_02320</name>
</gene>
<keyword evidence="5" id="KW-1278">Translocase</keyword>
<dbReference type="Pfam" id="PF00689">
    <property type="entry name" value="Cation_ATPase_C"/>
    <property type="match status" value="1"/>
</dbReference>
<protein>
    <submittedName>
        <fullName evidence="10">Cation-translocating P-type ATPase</fullName>
    </submittedName>
</protein>
<accession>A0ABY5R8P6</accession>
<organism evidence="10 11">
    <name type="scientific">Mycoplasma iguanae</name>
    <dbReference type="NCBI Taxonomy" id="292461"/>
    <lineage>
        <taxon>Bacteria</taxon>
        <taxon>Bacillati</taxon>
        <taxon>Mycoplasmatota</taxon>
        <taxon>Mollicutes</taxon>
        <taxon>Mycoplasmataceae</taxon>
        <taxon>Mycoplasma</taxon>
    </lineage>
</organism>
<dbReference type="Proteomes" id="UP001059252">
    <property type="component" value="Chromosome"/>
</dbReference>
<keyword evidence="3" id="KW-0547">Nucleotide-binding</keyword>
<dbReference type="SFLD" id="SFLDG00002">
    <property type="entry name" value="C1.7:_P-type_atpase_like"/>
    <property type="match status" value="1"/>
</dbReference>
<evidence type="ECO:0000256" key="4">
    <source>
        <dbReference type="ARBA" id="ARBA00022840"/>
    </source>
</evidence>
<feature type="transmembrane region" description="Helical" evidence="8">
    <location>
        <begin position="51"/>
        <end position="69"/>
    </location>
</feature>
<keyword evidence="4" id="KW-0067">ATP-binding</keyword>
<dbReference type="InterPro" id="IPR059000">
    <property type="entry name" value="ATPase_P-type_domA"/>
</dbReference>
<feature type="transmembrane region" description="Helical" evidence="8">
    <location>
        <begin position="703"/>
        <end position="725"/>
    </location>
</feature>
<dbReference type="InterPro" id="IPR023214">
    <property type="entry name" value="HAD_sf"/>
</dbReference>
<evidence type="ECO:0000313" key="10">
    <source>
        <dbReference type="EMBL" id="UVD81542.1"/>
    </source>
</evidence>
<feature type="domain" description="Cation-transporting P-type ATPase N-terminal" evidence="9">
    <location>
        <begin position="2"/>
        <end position="64"/>
    </location>
</feature>
<dbReference type="PRINTS" id="PR00119">
    <property type="entry name" value="CATATPASE"/>
</dbReference>
<dbReference type="InterPro" id="IPR036412">
    <property type="entry name" value="HAD-like_sf"/>
</dbReference>
<dbReference type="SMART" id="SM00831">
    <property type="entry name" value="Cation_ATPase_N"/>
    <property type="match status" value="1"/>
</dbReference>
<proteinExistence type="predicted"/>
<dbReference type="InterPro" id="IPR008250">
    <property type="entry name" value="ATPase_P-typ_transduc_dom_A_sf"/>
</dbReference>
<dbReference type="SFLD" id="SFLDF00027">
    <property type="entry name" value="p-type_atpase"/>
    <property type="match status" value="1"/>
</dbReference>
<dbReference type="EMBL" id="CP102734">
    <property type="protein sequence ID" value="UVD81542.1"/>
    <property type="molecule type" value="Genomic_DNA"/>
</dbReference>
<dbReference type="InterPro" id="IPR006068">
    <property type="entry name" value="ATPase_P-typ_cation-transptr_C"/>
</dbReference>
<dbReference type="RefSeq" id="WP_258210716.1">
    <property type="nucleotide sequence ID" value="NZ_CP102734.1"/>
</dbReference>
<feature type="transmembrane region" description="Helical" evidence="8">
    <location>
        <begin position="673"/>
        <end position="697"/>
    </location>
</feature>
<keyword evidence="2 8" id="KW-0812">Transmembrane</keyword>
<evidence type="ECO:0000256" key="3">
    <source>
        <dbReference type="ARBA" id="ARBA00022741"/>
    </source>
</evidence>
<dbReference type="SUPFAM" id="SSF81653">
    <property type="entry name" value="Calcium ATPase, transduction domain A"/>
    <property type="match status" value="1"/>
</dbReference>
<evidence type="ECO:0000256" key="8">
    <source>
        <dbReference type="SAM" id="Phobius"/>
    </source>
</evidence>
<evidence type="ECO:0000256" key="7">
    <source>
        <dbReference type="ARBA" id="ARBA00023136"/>
    </source>
</evidence>
<name>A0ABY5R8P6_9MOLU</name>
<feature type="transmembrane region" description="Helical" evidence="8">
    <location>
        <begin position="746"/>
        <end position="767"/>
    </location>
</feature>
<evidence type="ECO:0000256" key="5">
    <source>
        <dbReference type="ARBA" id="ARBA00022967"/>
    </source>
</evidence>
<dbReference type="Pfam" id="PF13246">
    <property type="entry name" value="Cation_ATPase"/>
    <property type="match status" value="1"/>
</dbReference>
<feature type="transmembrane region" description="Helical" evidence="8">
    <location>
        <begin position="871"/>
        <end position="893"/>
    </location>
</feature>
<feature type="transmembrane region" description="Helical" evidence="8">
    <location>
        <begin position="285"/>
        <end position="310"/>
    </location>
</feature>
<dbReference type="InterPro" id="IPR023298">
    <property type="entry name" value="ATPase_P-typ_TM_dom_sf"/>
</dbReference>
<sequence>MQQDSKKKSGLSSQQVIESQQKYGKNILTIKKPTPIFIKFLKFLVEPMMQLLILAALIALGVAIYNVVFNHNHDQIELIVSFVEPGVIFLIVILNSIFGTIQENNAQKSIDALEKLTAPISHVLRDGKIITIKSEDLTVRDILVLKAGDQITGDGEIIEAANLEVDEALLTGESLPVFKDITKPVIIDAPLAERFNYVFSGTNVTRGRALVEITAIGMNTEIGKISTLINKEVDNLTPLQKKVNKLGKWIGIFSALLCVLTFFVYLLIVANIIQTPQNFAKQWHTALLIAITLAIGTIPEGLVPIITVILSFGVKRLSKKNALVKKISSAETLGNVSVICSDKTGTLTENKMTLKGLWSVKNGFDDFTNQDIIDYALLCSDAAIYWKNNNLVSTGSATEIAILNHAYSLDSQWTKEALQAKYPRVGEIPFESERKMMTVVVKYENKYLVITKGAFDRLLPLFDNSSQQAIKANEEMSNQALRVIAIGYKFLDNFDGNIQSKILEKDLNLIGLIGIIDPPRQEAKDAIVETQKAGIKTVMITGDHKNTALAIATQLGIFSAGQKAITGEELAKLSADELENEIENIAVFARTSPLDKIRIVKAWQAKNKIVSMTGDGVNDAPALKASDIGCAMGITGTEVSKQAADLILTDDNFATIANAVKEGRRLLDNIKRLMVFLFATNFATMIVTFVGILLFAINPLSALQILWINVVGETLPGIALGLNNSQSKLMDQKPELKNSPIITKKMFFQLVSLGLLASSFSLLMYYVGAVSLYNYDYGLMYQNLKNAEIDSLAKEANHLGSALAFLTMGIMLSANAFVVRSQKSIFISKWKDIKILIFSFLASIIILIFVTYIPILNLIFHMQPYNDKYGWFNIIPFFIPLSFIAISEIMKLIKFQSKI</sequence>
<feature type="transmembrane region" description="Helical" evidence="8">
    <location>
        <begin position="835"/>
        <end position="859"/>
    </location>
</feature>
<dbReference type="SUPFAM" id="SSF56784">
    <property type="entry name" value="HAD-like"/>
    <property type="match status" value="1"/>
</dbReference>
<feature type="transmembrane region" description="Helical" evidence="8">
    <location>
        <begin position="75"/>
        <end position="98"/>
    </location>
</feature>
<feature type="transmembrane region" description="Helical" evidence="8">
    <location>
        <begin position="249"/>
        <end position="273"/>
    </location>
</feature>